<organism evidence="1">
    <name type="scientific">Streptomyces althioticus</name>
    <dbReference type="NCBI Taxonomy" id="83380"/>
    <lineage>
        <taxon>Bacteria</taxon>
        <taxon>Bacillati</taxon>
        <taxon>Actinomycetota</taxon>
        <taxon>Actinomycetes</taxon>
        <taxon>Kitasatosporales</taxon>
        <taxon>Streptomycetaceae</taxon>
        <taxon>Streptomyces</taxon>
        <taxon>Streptomyces althioticus group</taxon>
    </lineage>
</organism>
<geneLocation type="plasmid" evidence="1">
    <name>unnamed1</name>
</geneLocation>
<name>A0ABZ1YJD6_9ACTN</name>
<keyword evidence="1" id="KW-0614">Plasmid</keyword>
<sequence>MTDAHRTATVPAFTSDAELLIKMADVPDCLACGTPGLLLVRFKHSWKNQSGEDVPGIRETLLCPQCSRRNQAAAELIALFAVDDKMSPENVDAFGGLVAAWVESLRQECVDEELLTAEHDQWLRGVL</sequence>
<protein>
    <submittedName>
        <fullName evidence="1">DUF6300 family protein</fullName>
    </submittedName>
</protein>
<accession>A0ABZ1YJD6</accession>
<reference evidence="1" key="1">
    <citation type="submission" date="2022-10" db="EMBL/GenBank/DDBJ databases">
        <title>The complete genomes of actinobacterial strains from the NBC collection.</title>
        <authorList>
            <person name="Joergensen T.S."/>
            <person name="Alvarez Arevalo M."/>
            <person name="Sterndorff E.B."/>
            <person name="Faurdal D."/>
            <person name="Vuksanovic O."/>
            <person name="Mourched A.-S."/>
            <person name="Charusanti P."/>
            <person name="Shaw S."/>
            <person name="Blin K."/>
            <person name="Weber T."/>
        </authorList>
    </citation>
    <scope>NUCLEOTIDE SEQUENCE [LARGE SCALE GENOMIC DNA]</scope>
    <source>
        <strain evidence="1">NBC 01686</strain>
        <plasmid evidence="1">unnamed1</plasmid>
    </source>
</reference>
<dbReference type="InterPro" id="IPR046267">
    <property type="entry name" value="DUF6300"/>
</dbReference>
<evidence type="ECO:0000313" key="1">
    <source>
        <dbReference type="EMBL" id="WUU58471.1"/>
    </source>
</evidence>
<dbReference type="EMBL" id="CP109208">
    <property type="protein sequence ID" value="WUU58471.1"/>
    <property type="molecule type" value="Genomic_DNA"/>
</dbReference>
<dbReference type="Pfam" id="PF19817">
    <property type="entry name" value="DUF6300"/>
    <property type="match status" value="1"/>
</dbReference>
<proteinExistence type="predicted"/>
<gene>
    <name evidence="1" type="ORF">OIE82_35420</name>
</gene>
<dbReference type="RefSeq" id="WP_266477799.1">
    <property type="nucleotide sequence ID" value="NZ_CP109208.1"/>
</dbReference>